<dbReference type="AlphaFoldDB" id="A0A1Y4VRX5"/>
<proteinExistence type="predicted"/>
<dbReference type="EMBL" id="NFLW01000008">
    <property type="protein sequence ID" value="OUQ71935.1"/>
    <property type="molecule type" value="Genomic_DNA"/>
</dbReference>
<evidence type="ECO:0000313" key="2">
    <source>
        <dbReference type="Proteomes" id="UP000196036"/>
    </source>
</evidence>
<dbReference type="RefSeq" id="WP_087317871.1">
    <property type="nucleotide sequence ID" value="NZ_JBDFXY010000016.1"/>
</dbReference>
<dbReference type="Proteomes" id="UP000196036">
    <property type="component" value="Unassembled WGS sequence"/>
</dbReference>
<reference evidence="2" key="1">
    <citation type="submission" date="2017-04" db="EMBL/GenBank/DDBJ databases">
        <title>Function of individual gut microbiota members based on whole genome sequencing of pure cultures obtained from chicken caecum.</title>
        <authorList>
            <person name="Medvecky M."/>
            <person name="Cejkova D."/>
            <person name="Polansky O."/>
            <person name="Karasova D."/>
            <person name="Kubasova T."/>
            <person name="Cizek A."/>
            <person name="Rychlik I."/>
        </authorList>
    </citation>
    <scope>NUCLEOTIDE SEQUENCE [LARGE SCALE GENOMIC DNA]</scope>
    <source>
        <strain evidence="2">An109</strain>
    </source>
</reference>
<protein>
    <submittedName>
        <fullName evidence="1">Uncharacterized protein</fullName>
    </submittedName>
</protein>
<gene>
    <name evidence="1" type="ORF">B5E52_06355</name>
</gene>
<sequence>MKNISNELLFTSLFKAKTEEEVERIIDKYPDVFNNDNWFPLGGSESMFGIVRNQQSNPIAALVEKVTNSIDAILTKKCLEKKIQPDSIDAPQSMEEAVHLFYPDYKNWDLREYRRKQAEDIQIIADGPTRDTSVIIYDNGEGQHPKDFESTFLSLVKGNKINIQFVQGKYNMGGSGALVFCGKKRFQLIASKRFDGSGNLGFTLIRQRKICASNLNRRSSHFEYLKLNNQIPNFPITDLDLNLYGRKFVTGTIIKMYSYQFPSGYSGFAQDLNQSLNEYLFEPILPILTVDKKERYPNNKVLELDLFGLKRRLEENQSDYIETYFSEEYLDQLFGKAKVTCYVFKPQINKYDVRKSREIIRERFFKNNMSVMFSINGQVHGYYTSEFITRTLKFNLLKDYLLIHVDCTNMDPDFREELFMASRDRLKQGDEANKLRDYLGKKLRKSQLDSIHKNRKDNIGLESEDTTELIKSFARNLPKNSDLFNLLQNTLKLDEKHKEIKHTERISHKPKVEVKPFLPKRYPTLFQLRNKKEGVNVIVLPKNGEKVIKFDTDVDNDYFDRTESPGDLEISLLQFKRNTETGGTLIGKKDDISIVLNIVKSSPNQGIIKLSIEPSEEVKVGDEIEIKASLTAPGENLEEIVVIKIADREVPKEKTPQKEELDDYIGLPELHKLKKVDWKNLESNGIEMGYDIVMCPISDGDQLQKIYINLDSTVFLNYRSKLKGEEQILAAEKKYISSVYFHALFLYMITKKKKYSILQENEMKNETVAIDEYIKELFSNCYSEFLLNFGMEQLIGALED</sequence>
<name>A0A1Y4VRX5_9BACE</name>
<evidence type="ECO:0000313" key="1">
    <source>
        <dbReference type="EMBL" id="OUQ71935.1"/>
    </source>
</evidence>
<accession>A0A1Y4VRX5</accession>
<organism evidence="1 2">
    <name type="scientific">Bacteroides xylanisolvens</name>
    <dbReference type="NCBI Taxonomy" id="371601"/>
    <lineage>
        <taxon>Bacteria</taxon>
        <taxon>Pseudomonadati</taxon>
        <taxon>Bacteroidota</taxon>
        <taxon>Bacteroidia</taxon>
        <taxon>Bacteroidales</taxon>
        <taxon>Bacteroidaceae</taxon>
        <taxon>Bacteroides</taxon>
    </lineage>
</organism>
<comment type="caution">
    <text evidence="1">The sequence shown here is derived from an EMBL/GenBank/DDBJ whole genome shotgun (WGS) entry which is preliminary data.</text>
</comment>